<keyword evidence="2" id="KW-0732">Signal</keyword>
<proteinExistence type="predicted"/>
<dbReference type="EMBL" id="HBGZ01008957">
    <property type="protein sequence ID" value="CAD9589493.1"/>
    <property type="molecule type" value="Transcribed_RNA"/>
</dbReference>
<feature type="compositionally biased region" description="Polar residues" evidence="1">
    <location>
        <begin position="63"/>
        <end position="76"/>
    </location>
</feature>
<feature type="compositionally biased region" description="Polar residues" evidence="1">
    <location>
        <begin position="41"/>
        <end position="54"/>
    </location>
</feature>
<feature type="region of interest" description="Disordered" evidence="1">
    <location>
        <begin position="22"/>
        <end position="76"/>
    </location>
</feature>
<name>A0A7S2KXA6_9STRA</name>
<organism evidence="3">
    <name type="scientific">Skeletonema marinoi</name>
    <dbReference type="NCBI Taxonomy" id="267567"/>
    <lineage>
        <taxon>Eukaryota</taxon>
        <taxon>Sar</taxon>
        <taxon>Stramenopiles</taxon>
        <taxon>Ochrophyta</taxon>
        <taxon>Bacillariophyta</taxon>
        <taxon>Coscinodiscophyceae</taxon>
        <taxon>Thalassiosirophycidae</taxon>
        <taxon>Thalassiosirales</taxon>
        <taxon>Skeletonemataceae</taxon>
        <taxon>Skeletonema</taxon>
        <taxon>Skeletonema marinoi-dohrnii complex</taxon>
    </lineage>
</organism>
<feature type="chain" id="PRO_5031337619" evidence="2">
    <location>
        <begin position="18"/>
        <end position="208"/>
    </location>
</feature>
<gene>
    <name evidence="3" type="ORF">SMAR0320_LOCUS6435</name>
</gene>
<evidence type="ECO:0000256" key="2">
    <source>
        <dbReference type="SAM" id="SignalP"/>
    </source>
</evidence>
<dbReference type="AlphaFoldDB" id="A0A7S2KXA6"/>
<feature type="signal peptide" evidence="2">
    <location>
        <begin position="1"/>
        <end position="17"/>
    </location>
</feature>
<reference evidence="3" key="1">
    <citation type="submission" date="2021-01" db="EMBL/GenBank/DDBJ databases">
        <authorList>
            <person name="Corre E."/>
            <person name="Pelletier E."/>
            <person name="Niang G."/>
            <person name="Scheremetjew M."/>
            <person name="Finn R."/>
            <person name="Kale V."/>
            <person name="Holt S."/>
            <person name="Cochrane G."/>
            <person name="Meng A."/>
            <person name="Brown T."/>
            <person name="Cohen L."/>
        </authorList>
    </citation>
    <scope>NUCLEOTIDE SEQUENCE</scope>
    <source>
        <strain evidence="3">SM1012Den-03</strain>
    </source>
</reference>
<protein>
    <submittedName>
        <fullName evidence="3">Uncharacterized protein</fullName>
    </submittedName>
</protein>
<accession>A0A7S2KXA6</accession>
<evidence type="ECO:0000313" key="3">
    <source>
        <dbReference type="EMBL" id="CAD9589493.1"/>
    </source>
</evidence>
<sequence>MATALLILALSSCTAMATTITANNNDPSSVRIGSADEHSGGSPSSSTTINSNRLRGSPEHQQEATQPQHVSKKSTNNHPIQQSFAQNMLTNQGCPPTSSCGDVCYVLTVAAASDLHSVAVGTTNRPSHHWHEPSSFWRAGICNAKAQCVSVNPFDKSHTFNDLASTLANVERECERSVGMASMFLLAKAMDPTTRSCDHGVSYPNALV</sequence>
<evidence type="ECO:0000256" key="1">
    <source>
        <dbReference type="SAM" id="MobiDB-lite"/>
    </source>
</evidence>